<evidence type="ECO:0000313" key="8">
    <source>
        <dbReference type="Proteomes" id="UP000199589"/>
    </source>
</evidence>
<dbReference type="HAMAP" id="MF_00844_B">
    <property type="entry name" value="RqcH_B"/>
    <property type="match status" value="1"/>
</dbReference>
<dbReference type="InterPro" id="IPR043682">
    <property type="entry name" value="RqcH_bacterial"/>
</dbReference>
<dbReference type="OrthoDB" id="9766163at2"/>
<evidence type="ECO:0000259" key="6">
    <source>
        <dbReference type="Pfam" id="PF05670"/>
    </source>
</evidence>
<dbReference type="FunFam" id="2.30.310.10:FF:000004">
    <property type="entry name" value="Fibronectin-binding protein A"/>
    <property type="match status" value="1"/>
</dbReference>
<keyword evidence="3 5" id="KW-0694">RNA-binding</keyword>
<sequence>MSFDGLFTHAMVTELKETLIGGRVAKIQQPYDNEVIFKIRANRKNIQLLLSAHPQYARMQITDIPFENPTSPPQFCMVMRKYLDGAILEDIKQFENDRVVEFSFNSRNELGDIENLVLIVEIMGRHSNILLVKKQEEKILETIRHISSSQNTYRTLVPGAQYRQAPTQNKNNPFHFDKPLPIASLPTNEKVKWIQQTFQGFGKDSAEELAFQIETHPDDAPALVFQKFMEPYKKQNLTPTLTKVKNKEYFTAVKYDSLVGEQILFKTLSACADRFYGNKSERDRVQQQANDLFGLVKNETERNEKKLIKLEKEWQQTQKADQYRIKGEVLTAYLHEIEQGMESVTLDNFYEENEKIEIDLDPRKTPSKNAQAYFSRYQKLKNAIKHLEGQIKSTKAEIQYLESVMTQMEVASPRDVEDIRDELQAGGYIKKKRKQQKGKKRQSTKPDQFLSSDGTLILVGKNNLQNDELTMKTARKTDWWLHTKDIPGSHVIIRSEHPSEETIEEAAAIAAYFSKYRLSASVPVDTVQVKHIRKPNGAKPGFVIYEGQKTYYVTPKEELINKLKKS</sequence>
<evidence type="ECO:0000256" key="2">
    <source>
        <dbReference type="ARBA" id="ARBA00022730"/>
    </source>
</evidence>
<dbReference type="PANTHER" id="PTHR15239">
    <property type="entry name" value="NUCLEAR EXPORT MEDIATOR FACTOR NEMF"/>
    <property type="match status" value="1"/>
</dbReference>
<dbReference type="Pfam" id="PF05833">
    <property type="entry name" value="NFACT_N"/>
    <property type="match status" value="1"/>
</dbReference>
<dbReference type="PANTHER" id="PTHR15239:SF6">
    <property type="entry name" value="RIBOSOME QUALITY CONTROL COMPLEX SUBUNIT NEMF"/>
    <property type="match status" value="1"/>
</dbReference>
<dbReference type="Gene3D" id="2.30.310.10">
    <property type="entry name" value="ibrinogen binding protein from staphylococcus aureus domain"/>
    <property type="match status" value="1"/>
</dbReference>
<dbReference type="InterPro" id="IPR051608">
    <property type="entry name" value="RQC_Subunit_NEMF"/>
</dbReference>
<proteinExistence type="inferred from homology"/>
<protein>
    <recommendedName>
        <fullName evidence="5">Rqc2 homolog RqcH</fullName>
        <shortName evidence="5">RqcH</shortName>
    </recommendedName>
</protein>
<dbReference type="RefSeq" id="WP_091897651.1">
    <property type="nucleotide sequence ID" value="NZ_FOSJ01000024.1"/>
</dbReference>
<comment type="function">
    <text evidence="5">Key component of the ribosome quality control system (RQC), a ribosome-associated complex that mediates the extraction of incompletely synthesized nascent chains from stalled ribosomes and their subsequent degradation. RqcH recruits Ala-charged tRNA, and with RqcP directs the elongation of stalled nascent chains on 50S ribosomal subunits, leading to non-templated C-terminal alanine extensions (Ala tail). The Ala tail promotes nascent chain degradation. May add between 1 and at least 8 Ala residues. Binds to stalled 50S ribosomal subunits.</text>
</comment>
<dbReference type="GO" id="GO:0072344">
    <property type="term" value="P:rescue of stalled ribosome"/>
    <property type="evidence" value="ECO:0007669"/>
    <property type="project" value="UniProtKB-UniRule"/>
</dbReference>
<name>A0A1I3YQ22_9LACT</name>
<dbReference type="STRING" id="258723.GCA_900169305_00457"/>
<feature type="domain" description="NFACT RNA-binding" evidence="6">
    <location>
        <begin position="448"/>
        <end position="537"/>
    </location>
</feature>
<keyword evidence="1 5" id="KW-0820">tRNA-binding</keyword>
<reference evidence="8" key="1">
    <citation type="submission" date="2016-10" db="EMBL/GenBank/DDBJ databases">
        <authorList>
            <person name="Varghese N."/>
            <person name="Submissions S."/>
        </authorList>
    </citation>
    <scope>NUCLEOTIDE SEQUENCE [LARGE SCALE GENOMIC DNA]</scope>
    <source>
        <strain evidence="8">DSM 16108</strain>
    </source>
</reference>
<dbReference type="GO" id="GO:1990112">
    <property type="term" value="C:RQC complex"/>
    <property type="evidence" value="ECO:0007669"/>
    <property type="project" value="TreeGrafter"/>
</dbReference>
<organism evidence="7 8">
    <name type="scientific">Marinilactibacillus piezotolerans</name>
    <dbReference type="NCBI Taxonomy" id="258723"/>
    <lineage>
        <taxon>Bacteria</taxon>
        <taxon>Bacillati</taxon>
        <taxon>Bacillota</taxon>
        <taxon>Bacilli</taxon>
        <taxon>Lactobacillales</taxon>
        <taxon>Carnobacteriaceae</taxon>
        <taxon>Marinilactibacillus</taxon>
    </lineage>
</organism>
<keyword evidence="5" id="KW-0175">Coiled coil</keyword>
<keyword evidence="4 5" id="KW-0648">Protein biosynthesis</keyword>
<dbReference type="GO" id="GO:0000049">
    <property type="term" value="F:tRNA binding"/>
    <property type="evidence" value="ECO:0007669"/>
    <property type="project" value="UniProtKB-UniRule"/>
</dbReference>
<dbReference type="GO" id="GO:0043023">
    <property type="term" value="F:ribosomal large subunit binding"/>
    <property type="evidence" value="ECO:0007669"/>
    <property type="project" value="UniProtKB-UniRule"/>
</dbReference>
<accession>A0A1I3YQ22</accession>
<keyword evidence="8" id="KW-1185">Reference proteome</keyword>
<evidence type="ECO:0000313" key="7">
    <source>
        <dbReference type="EMBL" id="SFK33968.1"/>
    </source>
</evidence>
<dbReference type="Gene3D" id="3.40.970.40">
    <property type="entry name" value="fibrinogen binding protein from staphylococcus aureus domain like"/>
    <property type="match status" value="1"/>
</dbReference>
<comment type="subunit">
    <text evidence="5">Associates with stalled 50S ribosomal subunits. Binds to RqcP.</text>
</comment>
<evidence type="ECO:0000256" key="4">
    <source>
        <dbReference type="ARBA" id="ARBA00022917"/>
    </source>
</evidence>
<comment type="similarity">
    <text evidence="5">Belongs to the NEMF family.</text>
</comment>
<evidence type="ECO:0000256" key="5">
    <source>
        <dbReference type="HAMAP-Rule" id="MF_00844"/>
    </source>
</evidence>
<evidence type="ECO:0000256" key="1">
    <source>
        <dbReference type="ARBA" id="ARBA00022555"/>
    </source>
</evidence>
<evidence type="ECO:0000256" key="3">
    <source>
        <dbReference type="ARBA" id="ARBA00022884"/>
    </source>
</evidence>
<dbReference type="Pfam" id="PF05670">
    <property type="entry name" value="NFACT-R_1"/>
    <property type="match status" value="1"/>
</dbReference>
<feature type="coiled-coil region" evidence="5">
    <location>
        <begin position="370"/>
        <end position="404"/>
    </location>
</feature>
<gene>
    <name evidence="5" type="primary">rqcH</name>
    <name evidence="7" type="ORF">SAMN04488569_102411</name>
</gene>
<dbReference type="AlphaFoldDB" id="A0A1I3YQ22"/>
<dbReference type="Proteomes" id="UP000199589">
    <property type="component" value="Unassembled WGS sequence"/>
</dbReference>
<dbReference type="EMBL" id="FOSJ01000024">
    <property type="protein sequence ID" value="SFK33968.1"/>
    <property type="molecule type" value="Genomic_DNA"/>
</dbReference>
<keyword evidence="2 5" id="KW-0699">rRNA-binding</keyword>
<dbReference type="GO" id="GO:0019843">
    <property type="term" value="F:rRNA binding"/>
    <property type="evidence" value="ECO:0007669"/>
    <property type="project" value="UniProtKB-UniRule"/>
</dbReference>
<dbReference type="InterPro" id="IPR008532">
    <property type="entry name" value="NFACT_RNA-bd"/>
</dbReference>